<proteinExistence type="predicted"/>
<evidence type="ECO:0000313" key="1">
    <source>
        <dbReference type="EMBL" id="KAI0056151.1"/>
    </source>
</evidence>
<dbReference type="Proteomes" id="UP000814140">
    <property type="component" value="Unassembled WGS sequence"/>
</dbReference>
<organism evidence="1 2">
    <name type="scientific">Artomyces pyxidatus</name>
    <dbReference type="NCBI Taxonomy" id="48021"/>
    <lineage>
        <taxon>Eukaryota</taxon>
        <taxon>Fungi</taxon>
        <taxon>Dikarya</taxon>
        <taxon>Basidiomycota</taxon>
        <taxon>Agaricomycotina</taxon>
        <taxon>Agaricomycetes</taxon>
        <taxon>Russulales</taxon>
        <taxon>Auriscalpiaceae</taxon>
        <taxon>Artomyces</taxon>
    </lineage>
</organism>
<keyword evidence="2" id="KW-1185">Reference proteome</keyword>
<protein>
    <submittedName>
        <fullName evidence="1">Uncharacterized protein</fullName>
    </submittedName>
</protein>
<sequence>MKGLVGDAVGNMSISPSYRDVVLAARKGLFIIDLEAPLEVPRFLPQGGTWDVADVQWNPHPARAEYIVSTSSEKLLIWNLYLTGKTSIEHALHSHYRAITDINWHTQDPDVVVSTGIDSWLWAWDLRTPHKPVMGEYLISPNMVKAGGTQVKWNRQDGNVLASSHQNEVLIWDRRKGSLPVKSIKAHTAKIYGIDWAHNSSRELVTCSLDKTVKVWDVHDLDEPRSAFQHPVDSPELVPRSSTYAPRTVIRTAYPVWRARDLPFGRGILSLPQRGDDALEMWAHGSDQTEQKAPVEIFEGHNDVVKEFVWRRGGRDWNQFQLITWSKDKTLRFWPVEPEVMQKAGQTPNTPVPPRAQGYADSKFSFRNPVAEAEPKPALSAPVGQRGILAEVRAAPYSHARHPNPVLLRPRGSMHSQTPRLSQSQVSESEPDQTPTAVSMPITIAARKGGTMSRGNIAGKSARMDAFTWLASVKVGDRRGDGSSGTGSGANSGNASRIGSRSRPASREAGLSLDVRRSDSRPRWDEEGEPQSLQDEITSVLTKLSSSKIKLEKHDLAKKRTCTLGLNGPWGEFSSVFVRVTFTFPKDYPQATHPGGTPFIDLERTPLISIRNRAFMLRRLRGIRETRRPCLEACLRFLLFGNEDEHERQPVHIDFDSSSDEEGTSQIRKGRDAAVAMHNDKNIAEPVTSQGVFGPNGSQLVCFNRAPPRIVRNPMHELSVSPSGPSRSVESIPRLFQSPALISDAVRRLTVASHDQTFATSDPRRGENGGNILHIMTNLLMFSRLKSRRASEQSRALDEIPANYSLVPTHVITVFLRDASQVVGARAGQEMAGEHVFEGDDPAELCEKNAAVARKHGRRDHERFFQTMGMLFPSQHMRDITNDNGADGWGTDPLTHNYVTQIYNEFARGKDIQMLAILAVLLLKMYHPPPPPEKPAVRVVSPPSAILQRTSSGEQFSTLRRRKDSRPAPLSPGGWMRPASSPTTNLVSTSLSSMSSRGSWSSLFVSGSVRQLMTGGQDSMHLHASDQSNENLASPGIPVPGGGRMTRGSDIRLSGSDSPLRFPSPLKSWQETSGTSVKMPGAFPSTVTLSRSRTYSQVAVAKTITREKTLVVVDLRDDVRQERAKQLDIFTPEFLQQLMTHVTVYAEILFRWQLLHKRIELLKAVDHDLQSSLSPPHEIERNRLGISVLCSRCGNDTTPRGHTACSSCHARLTMPLCSICRLPVKGRPLIFVFCLLCHHVSHLSCWKSANALACAAGCGCLCKTSEGSVIGNRSAPGSYVMSPQSVSMPSLHLS</sequence>
<gene>
    <name evidence="1" type="ORF">BV25DRAFT_1814563</name>
</gene>
<reference evidence="1" key="1">
    <citation type="submission" date="2021-03" db="EMBL/GenBank/DDBJ databases">
        <authorList>
            <consortium name="DOE Joint Genome Institute"/>
            <person name="Ahrendt S."/>
            <person name="Looney B.P."/>
            <person name="Miyauchi S."/>
            <person name="Morin E."/>
            <person name="Drula E."/>
            <person name="Courty P.E."/>
            <person name="Chicoki N."/>
            <person name="Fauchery L."/>
            <person name="Kohler A."/>
            <person name="Kuo A."/>
            <person name="Labutti K."/>
            <person name="Pangilinan J."/>
            <person name="Lipzen A."/>
            <person name="Riley R."/>
            <person name="Andreopoulos W."/>
            <person name="He G."/>
            <person name="Johnson J."/>
            <person name="Barry K.W."/>
            <person name="Grigoriev I.V."/>
            <person name="Nagy L."/>
            <person name="Hibbett D."/>
            <person name="Henrissat B."/>
            <person name="Matheny P.B."/>
            <person name="Labbe J."/>
            <person name="Martin F."/>
        </authorList>
    </citation>
    <scope>NUCLEOTIDE SEQUENCE</scope>
    <source>
        <strain evidence="1">HHB10654</strain>
    </source>
</reference>
<comment type="caution">
    <text evidence="1">The sequence shown here is derived from an EMBL/GenBank/DDBJ whole genome shotgun (WGS) entry which is preliminary data.</text>
</comment>
<dbReference type="EMBL" id="MU277270">
    <property type="protein sequence ID" value="KAI0056151.1"/>
    <property type="molecule type" value="Genomic_DNA"/>
</dbReference>
<name>A0ACB8SKB2_9AGAM</name>
<reference evidence="1" key="2">
    <citation type="journal article" date="2022" name="New Phytol.">
        <title>Evolutionary transition to the ectomycorrhizal habit in the genomes of a hyperdiverse lineage of mushroom-forming fungi.</title>
        <authorList>
            <person name="Looney B."/>
            <person name="Miyauchi S."/>
            <person name="Morin E."/>
            <person name="Drula E."/>
            <person name="Courty P.E."/>
            <person name="Kohler A."/>
            <person name="Kuo A."/>
            <person name="LaButti K."/>
            <person name="Pangilinan J."/>
            <person name="Lipzen A."/>
            <person name="Riley R."/>
            <person name="Andreopoulos W."/>
            <person name="He G."/>
            <person name="Johnson J."/>
            <person name="Nolan M."/>
            <person name="Tritt A."/>
            <person name="Barry K.W."/>
            <person name="Grigoriev I.V."/>
            <person name="Nagy L.G."/>
            <person name="Hibbett D."/>
            <person name="Henrissat B."/>
            <person name="Matheny P.B."/>
            <person name="Labbe J."/>
            <person name="Martin F.M."/>
        </authorList>
    </citation>
    <scope>NUCLEOTIDE SEQUENCE</scope>
    <source>
        <strain evidence="1">HHB10654</strain>
    </source>
</reference>
<accession>A0ACB8SKB2</accession>
<evidence type="ECO:0000313" key="2">
    <source>
        <dbReference type="Proteomes" id="UP000814140"/>
    </source>
</evidence>